<dbReference type="CDD" id="cd01310">
    <property type="entry name" value="TatD_DNAse"/>
    <property type="match status" value="1"/>
</dbReference>
<evidence type="ECO:0000256" key="1">
    <source>
        <dbReference type="ARBA" id="ARBA00009275"/>
    </source>
</evidence>
<dbReference type="Gene3D" id="3.20.20.140">
    <property type="entry name" value="Metal-dependent hydrolases"/>
    <property type="match status" value="1"/>
</dbReference>
<dbReference type="FunFam" id="3.20.20.140:FF:000005">
    <property type="entry name" value="TatD family hydrolase"/>
    <property type="match status" value="1"/>
</dbReference>
<accession>A0AAJ2BJP5</accession>
<dbReference type="Proteomes" id="UP001268036">
    <property type="component" value="Unassembled WGS sequence"/>
</dbReference>
<reference evidence="5" key="1">
    <citation type="submission" date="2023-08" db="EMBL/GenBank/DDBJ databases">
        <title>Functional and genomic diversity of the sorghum phyllosphere microbiome.</title>
        <authorList>
            <person name="Shade A."/>
        </authorList>
    </citation>
    <scope>NUCLEOTIDE SEQUENCE</scope>
    <source>
        <strain evidence="5">SORGH_AS_0201</strain>
    </source>
</reference>
<name>A0AAJ2BJP5_9PSED</name>
<feature type="binding site" evidence="4">
    <location>
        <position position="208"/>
    </location>
    <ligand>
        <name>a divalent metal cation</name>
        <dbReference type="ChEBI" id="CHEBI:60240"/>
        <label>1</label>
    </ligand>
</feature>
<dbReference type="GO" id="GO:0005829">
    <property type="term" value="C:cytosol"/>
    <property type="evidence" value="ECO:0007669"/>
    <property type="project" value="TreeGrafter"/>
</dbReference>
<proteinExistence type="inferred from homology"/>
<evidence type="ECO:0000256" key="4">
    <source>
        <dbReference type="PIRSR" id="PIRSR005902-1"/>
    </source>
</evidence>
<dbReference type="EMBL" id="JAVJAF010000001">
    <property type="protein sequence ID" value="MDR6235564.1"/>
    <property type="molecule type" value="Genomic_DNA"/>
</dbReference>
<keyword evidence="2 4" id="KW-0479">Metal-binding</keyword>
<dbReference type="RefSeq" id="WP_309760317.1">
    <property type="nucleotide sequence ID" value="NZ_JAVJAF010000001.1"/>
</dbReference>
<dbReference type="SUPFAM" id="SSF51556">
    <property type="entry name" value="Metallo-dependent hydrolases"/>
    <property type="match status" value="1"/>
</dbReference>
<dbReference type="Pfam" id="PF01026">
    <property type="entry name" value="TatD_DNase"/>
    <property type="match status" value="1"/>
</dbReference>
<feature type="binding site" evidence="4">
    <location>
        <position position="158"/>
    </location>
    <ligand>
        <name>a divalent metal cation</name>
        <dbReference type="ChEBI" id="CHEBI:60240"/>
        <label>2</label>
    </ligand>
</feature>
<dbReference type="AlphaFoldDB" id="A0AAJ2BJP5"/>
<dbReference type="EC" id="3.1.21.-" evidence="5"/>
<feature type="binding site" evidence="4">
    <location>
        <position position="10"/>
    </location>
    <ligand>
        <name>a divalent metal cation</name>
        <dbReference type="ChEBI" id="CHEBI:60240"/>
        <label>1</label>
    </ligand>
</feature>
<dbReference type="InterPro" id="IPR001130">
    <property type="entry name" value="TatD-like"/>
</dbReference>
<feature type="binding site" evidence="4">
    <location>
        <position position="8"/>
    </location>
    <ligand>
        <name>a divalent metal cation</name>
        <dbReference type="ChEBI" id="CHEBI:60240"/>
        <label>1</label>
    </ligand>
</feature>
<gene>
    <name evidence="5" type="ORF">QE440_003305</name>
</gene>
<evidence type="ECO:0000313" key="6">
    <source>
        <dbReference type="Proteomes" id="UP001268036"/>
    </source>
</evidence>
<comment type="similarity">
    <text evidence="1">Belongs to the metallo-dependent hydrolases superfamily. TatD-type hydrolase family.</text>
</comment>
<dbReference type="GO" id="GO:0046872">
    <property type="term" value="F:metal ion binding"/>
    <property type="evidence" value="ECO:0007669"/>
    <property type="project" value="UniProtKB-KW"/>
</dbReference>
<dbReference type="PANTHER" id="PTHR46124">
    <property type="entry name" value="D-AMINOACYL-TRNA DEACYLASE"/>
    <property type="match status" value="1"/>
</dbReference>
<feature type="binding site" evidence="4">
    <location>
        <position position="98"/>
    </location>
    <ligand>
        <name>a divalent metal cation</name>
        <dbReference type="ChEBI" id="CHEBI:60240"/>
        <label>1</label>
    </ligand>
</feature>
<dbReference type="InterPro" id="IPR018228">
    <property type="entry name" value="DNase_TatD-rel_CS"/>
</dbReference>
<sequence>MSLLIDTHNHLDYPDFDAKRSVLLADCARLGVVRQVLIGVERSQWPQLWRVATAHSGLYAAPGLHPCYLHRHREDDLEALRAFCLERRADARLCALGEIGLDYYIEAPDKPRQAWFFEQQVRLAMELELPVLLHVRRAHAEVVKILKRLKPPRAGIAHAFSGSYEEAREYLRLGFKIGLGGAPTWPQAKRLQRVLPQLPLDAIVLETDAPDMPPAMHPDVRNSPAHLPAICAALAPLWQISAETLAATTTLNACAVFGWDPAQL</sequence>
<organism evidence="5 6">
    <name type="scientific">Pseudomonas oryzihabitans</name>
    <dbReference type="NCBI Taxonomy" id="47885"/>
    <lineage>
        <taxon>Bacteria</taxon>
        <taxon>Pseudomonadati</taxon>
        <taxon>Pseudomonadota</taxon>
        <taxon>Gammaproteobacteria</taxon>
        <taxon>Pseudomonadales</taxon>
        <taxon>Pseudomonadaceae</taxon>
        <taxon>Pseudomonas</taxon>
    </lineage>
</organism>
<evidence type="ECO:0000256" key="2">
    <source>
        <dbReference type="ARBA" id="ARBA00022723"/>
    </source>
</evidence>
<evidence type="ECO:0000256" key="3">
    <source>
        <dbReference type="ARBA" id="ARBA00022801"/>
    </source>
</evidence>
<dbReference type="PANTHER" id="PTHR46124:SF3">
    <property type="entry name" value="HYDROLASE"/>
    <property type="match status" value="1"/>
</dbReference>
<evidence type="ECO:0000313" key="5">
    <source>
        <dbReference type="EMBL" id="MDR6235564.1"/>
    </source>
</evidence>
<comment type="caution">
    <text evidence="5">The sequence shown here is derived from an EMBL/GenBank/DDBJ whole genome shotgun (WGS) entry which is preliminary data.</text>
</comment>
<dbReference type="PIRSF" id="PIRSF005902">
    <property type="entry name" value="DNase_TatD"/>
    <property type="match status" value="1"/>
</dbReference>
<keyword evidence="3 5" id="KW-0378">Hydrolase</keyword>
<dbReference type="InterPro" id="IPR032466">
    <property type="entry name" value="Metal_Hydrolase"/>
</dbReference>
<protein>
    <submittedName>
        <fullName evidence="5">TatD DNase family protein</fullName>
        <ecNumber evidence="5">3.1.21.-</ecNumber>
    </submittedName>
</protein>
<feature type="binding site" evidence="4">
    <location>
        <position position="134"/>
    </location>
    <ligand>
        <name>a divalent metal cation</name>
        <dbReference type="ChEBI" id="CHEBI:60240"/>
        <label>2</label>
    </ligand>
</feature>
<dbReference type="PROSITE" id="PS01137">
    <property type="entry name" value="TATD_1"/>
    <property type="match status" value="1"/>
</dbReference>
<dbReference type="PROSITE" id="PS01091">
    <property type="entry name" value="TATD_3"/>
    <property type="match status" value="1"/>
</dbReference>
<dbReference type="GO" id="GO:0016788">
    <property type="term" value="F:hydrolase activity, acting on ester bonds"/>
    <property type="evidence" value="ECO:0007669"/>
    <property type="project" value="InterPro"/>
</dbReference>